<dbReference type="SUPFAM" id="SSF53720">
    <property type="entry name" value="ALDH-like"/>
    <property type="match status" value="1"/>
</dbReference>
<keyword evidence="2" id="KW-0560">Oxidoreductase</keyword>
<keyword evidence="5" id="KW-1185">Reference proteome</keyword>
<dbReference type="Gene3D" id="3.40.605.10">
    <property type="entry name" value="Aldehyde Dehydrogenase, Chain A, domain 1"/>
    <property type="match status" value="1"/>
</dbReference>
<proteinExistence type="inferred from homology"/>
<protein>
    <submittedName>
        <fullName evidence="4">Aldehyde dehydrogenase family protein</fullName>
    </submittedName>
</protein>
<dbReference type="InterPro" id="IPR050740">
    <property type="entry name" value="Aldehyde_DH_Superfamily"/>
</dbReference>
<dbReference type="InterPro" id="IPR016162">
    <property type="entry name" value="Ald_DH_N"/>
</dbReference>
<dbReference type="PANTHER" id="PTHR43353">
    <property type="entry name" value="SUCCINATE-SEMIALDEHYDE DEHYDROGENASE, MITOCHONDRIAL"/>
    <property type="match status" value="1"/>
</dbReference>
<comment type="caution">
    <text evidence="4">The sequence shown here is derived from an EMBL/GenBank/DDBJ whole genome shotgun (WGS) entry which is preliminary data.</text>
</comment>
<dbReference type="Proteomes" id="UP000652760">
    <property type="component" value="Unassembled WGS sequence"/>
</dbReference>
<dbReference type="InterPro" id="IPR016161">
    <property type="entry name" value="Ald_DH/histidinol_DH"/>
</dbReference>
<evidence type="ECO:0000256" key="1">
    <source>
        <dbReference type="ARBA" id="ARBA00009986"/>
    </source>
</evidence>
<evidence type="ECO:0000313" key="4">
    <source>
        <dbReference type="EMBL" id="MBK1840664.1"/>
    </source>
</evidence>
<evidence type="ECO:0000256" key="2">
    <source>
        <dbReference type="ARBA" id="ARBA00023002"/>
    </source>
</evidence>
<dbReference type="Pfam" id="PF00171">
    <property type="entry name" value="Aldedh"/>
    <property type="match status" value="1"/>
</dbReference>
<evidence type="ECO:0000313" key="5">
    <source>
        <dbReference type="Proteomes" id="UP000652760"/>
    </source>
</evidence>
<gene>
    <name evidence="4" type="ORF">JHL17_24985</name>
</gene>
<dbReference type="EMBL" id="JAENHM010000067">
    <property type="protein sequence ID" value="MBK1840664.1"/>
    <property type="molecule type" value="Genomic_DNA"/>
</dbReference>
<sequence length="163" mass="18340">MIKVYNPADGSLVGEAPEMGIDEVRAAIDRTCEAFKPWSRRLAKERGDILRRWFDLVRADRQAFAETIVRENGKCLIEAMGEIDYGLGFIEWYAEEAKRVYGDTIPTHANDAAVMVAKEPIGPTAAITPWNFPFMMITQGRDGARCRMHDDHQAIGTDASHRL</sequence>
<comment type="similarity">
    <text evidence="1">Belongs to the aldehyde dehydrogenase family.</text>
</comment>
<dbReference type="PANTHER" id="PTHR43353:SF5">
    <property type="entry name" value="SUCCINATE-SEMIALDEHYDE DEHYDROGENASE, MITOCHONDRIAL"/>
    <property type="match status" value="1"/>
</dbReference>
<name>A0ABS1FB89_9PROT</name>
<organism evidence="4 5">
    <name type="scientific">Azospirillum endophyticum</name>
    <dbReference type="NCBI Taxonomy" id="2800326"/>
    <lineage>
        <taxon>Bacteria</taxon>
        <taxon>Pseudomonadati</taxon>
        <taxon>Pseudomonadota</taxon>
        <taxon>Alphaproteobacteria</taxon>
        <taxon>Rhodospirillales</taxon>
        <taxon>Azospirillaceae</taxon>
        <taxon>Azospirillum</taxon>
    </lineage>
</organism>
<feature type="domain" description="Aldehyde dehydrogenase" evidence="3">
    <location>
        <begin position="2"/>
        <end position="138"/>
    </location>
</feature>
<accession>A0ABS1FB89</accession>
<dbReference type="InterPro" id="IPR015590">
    <property type="entry name" value="Aldehyde_DH_dom"/>
</dbReference>
<reference evidence="5" key="1">
    <citation type="submission" date="2021-01" db="EMBL/GenBank/DDBJ databases">
        <title>Genome public.</title>
        <authorList>
            <person name="Liu C."/>
            <person name="Sun Q."/>
        </authorList>
    </citation>
    <scope>NUCLEOTIDE SEQUENCE [LARGE SCALE GENOMIC DNA]</scope>
    <source>
        <strain evidence="5">YIM B02556</strain>
    </source>
</reference>
<evidence type="ECO:0000259" key="3">
    <source>
        <dbReference type="Pfam" id="PF00171"/>
    </source>
</evidence>